<evidence type="ECO:0000256" key="3">
    <source>
        <dbReference type="ARBA" id="ARBA00023163"/>
    </source>
</evidence>
<evidence type="ECO:0000259" key="6">
    <source>
        <dbReference type="Pfam" id="PF07533"/>
    </source>
</evidence>
<dbReference type="Pfam" id="PF07533">
    <property type="entry name" value="BRK"/>
    <property type="match status" value="1"/>
</dbReference>
<reference evidence="7" key="1">
    <citation type="submission" date="2021-01" db="EMBL/GenBank/DDBJ databases">
        <authorList>
            <person name="Corre E."/>
            <person name="Pelletier E."/>
            <person name="Niang G."/>
            <person name="Scheremetjew M."/>
            <person name="Finn R."/>
            <person name="Kale V."/>
            <person name="Holt S."/>
            <person name="Cochrane G."/>
            <person name="Meng A."/>
            <person name="Brown T."/>
            <person name="Cohen L."/>
        </authorList>
    </citation>
    <scope>NUCLEOTIDE SEQUENCE</scope>
    <source>
        <strain evidence="7">CCMP3278</strain>
    </source>
</reference>
<dbReference type="SUPFAM" id="SSF160481">
    <property type="entry name" value="BRK domain-like"/>
    <property type="match status" value="1"/>
</dbReference>
<keyword evidence="3" id="KW-0804">Transcription</keyword>
<accession>A0A7S0ZL13</accession>
<dbReference type="InterPro" id="IPR006576">
    <property type="entry name" value="BRK_domain"/>
</dbReference>
<dbReference type="EMBL" id="HBFP01013206">
    <property type="protein sequence ID" value="CAD8825149.1"/>
    <property type="molecule type" value="Transcribed_RNA"/>
</dbReference>
<evidence type="ECO:0000256" key="5">
    <source>
        <dbReference type="SAM" id="MobiDB-lite"/>
    </source>
</evidence>
<dbReference type="InterPro" id="IPR037259">
    <property type="entry name" value="BRK_sf"/>
</dbReference>
<evidence type="ECO:0000256" key="4">
    <source>
        <dbReference type="ARBA" id="ARBA00023242"/>
    </source>
</evidence>
<dbReference type="AlphaFoldDB" id="A0A7S0ZL13"/>
<proteinExistence type="predicted"/>
<evidence type="ECO:0000256" key="1">
    <source>
        <dbReference type="ARBA" id="ARBA00004123"/>
    </source>
</evidence>
<evidence type="ECO:0000256" key="2">
    <source>
        <dbReference type="ARBA" id="ARBA00023015"/>
    </source>
</evidence>
<feature type="region of interest" description="Disordered" evidence="5">
    <location>
        <begin position="398"/>
        <end position="429"/>
    </location>
</feature>
<name>A0A7S0ZL13_9RHOD</name>
<comment type="subcellular location">
    <subcellularLocation>
        <location evidence="1">Nucleus</location>
    </subcellularLocation>
</comment>
<dbReference type="GO" id="GO:0005634">
    <property type="term" value="C:nucleus"/>
    <property type="evidence" value="ECO:0007669"/>
    <property type="project" value="UniProtKB-SubCell"/>
</dbReference>
<evidence type="ECO:0000313" key="7">
    <source>
        <dbReference type="EMBL" id="CAD8825149.1"/>
    </source>
</evidence>
<feature type="domain" description="BRK" evidence="6">
    <location>
        <begin position="39"/>
        <end position="77"/>
    </location>
</feature>
<keyword evidence="2" id="KW-0805">Transcription regulation</keyword>
<organism evidence="7">
    <name type="scientific">Timspurckia oligopyrenoides</name>
    <dbReference type="NCBI Taxonomy" id="708627"/>
    <lineage>
        <taxon>Eukaryota</taxon>
        <taxon>Rhodophyta</taxon>
        <taxon>Bangiophyceae</taxon>
        <taxon>Porphyridiales</taxon>
        <taxon>Porphyridiaceae</taxon>
        <taxon>Timspurckia</taxon>
    </lineage>
</organism>
<sequence>MNESGNHGNGVPLVMSSHMMNSASSNGSGMGSVPGHSNPEDRVAIWNRSTGRKIAGSAAPFAKNIANYLTKHPECEIYSGQDKIPVYRKARPILPQVGIQPQQLQHHEHQIQVSLDNMNGLDHSQAAALHAQQQVFMQQQQQQQNNAMAMYLQQQQQHQQQQQAQFGYEPFGGVHPQFVQQNPSQVMNQQQLQNGFGSTASSSSTQFLANGNGNSSSLLQDVQQYPLVATESPSHNNHKSNHVNRNLLPSAHPQQPNPQLMQIHGNVPLGTSNSDGNNDMSSNIYGSQPIHIPMNTGSTGGAPVSGGNVNSSNRFPSFSELLQHAGTGFDIRSRDTTMDFKDMNSYLSKSRDMSTDFGNLPVSFSNESLRGTNVFGSWAERTGSAFPRDQSFEFLLQSGQQQSMHSQNGNDSSVLPPILSSQPGQSFSRSLRCRNCGRLSSSLTTIDPCTCKQP</sequence>
<dbReference type="Gene3D" id="3.40.5.120">
    <property type="match status" value="1"/>
</dbReference>
<feature type="compositionally biased region" description="Low complexity" evidence="5">
    <location>
        <begin position="15"/>
        <end position="27"/>
    </location>
</feature>
<keyword evidence="4" id="KW-0539">Nucleus</keyword>
<feature type="region of interest" description="Disordered" evidence="5">
    <location>
        <begin position="1"/>
        <end position="41"/>
    </location>
</feature>
<gene>
    <name evidence="7" type="ORF">TOLI1172_LOCUS9548</name>
</gene>
<protein>
    <recommendedName>
        <fullName evidence="6">BRK domain-containing protein</fullName>
    </recommendedName>
</protein>